<dbReference type="GO" id="GO:0016787">
    <property type="term" value="F:hydrolase activity"/>
    <property type="evidence" value="ECO:0007669"/>
    <property type="project" value="UniProtKB-KW"/>
</dbReference>
<proteinExistence type="predicted"/>
<dbReference type="RefSeq" id="WP_107644327.1">
    <property type="nucleotide sequence ID" value="NZ_PZHR01000048.1"/>
</dbReference>
<dbReference type="Pfam" id="PF04909">
    <property type="entry name" value="Amidohydro_2"/>
    <property type="match status" value="1"/>
</dbReference>
<keyword evidence="3" id="KW-0378">Hydrolase</keyword>
<organism evidence="3 4">
    <name type="scientific">Staphylococcus nepalensis</name>
    <dbReference type="NCBI Taxonomy" id="214473"/>
    <lineage>
        <taxon>Bacteria</taxon>
        <taxon>Bacillati</taxon>
        <taxon>Bacillota</taxon>
        <taxon>Bacilli</taxon>
        <taxon>Bacillales</taxon>
        <taxon>Staphylococcaceae</taxon>
        <taxon>Staphylococcus</taxon>
    </lineage>
</organism>
<comment type="caution">
    <text evidence="3">The sequence shown here is derived from an EMBL/GenBank/DDBJ whole genome shotgun (WGS) entry which is preliminary data.</text>
</comment>
<dbReference type="PANTHER" id="PTHR21240">
    <property type="entry name" value="2-AMINO-3-CARBOXYLMUCONATE-6-SEMIALDEHYDE DECARBOXYLASE"/>
    <property type="match status" value="1"/>
</dbReference>
<dbReference type="Gene3D" id="3.20.20.140">
    <property type="entry name" value="Metal-dependent hydrolases"/>
    <property type="match status" value="1"/>
</dbReference>
<dbReference type="InterPro" id="IPR032466">
    <property type="entry name" value="Metal_Hydrolase"/>
</dbReference>
<feature type="domain" description="Amidohydrolase-related" evidence="2">
    <location>
        <begin position="47"/>
        <end position="333"/>
    </location>
</feature>
<name>A0A2T4S9E3_9STAP</name>
<dbReference type="SUPFAM" id="SSF51556">
    <property type="entry name" value="Metallo-dependent hydrolases"/>
    <property type="match status" value="1"/>
</dbReference>
<evidence type="ECO:0000313" key="3">
    <source>
        <dbReference type="EMBL" id="PTK58453.1"/>
    </source>
</evidence>
<dbReference type="InterPro" id="IPR006680">
    <property type="entry name" value="Amidohydro-rel"/>
</dbReference>
<protein>
    <submittedName>
        <fullName evidence="3">Amidohydrolase</fullName>
    </submittedName>
</protein>
<dbReference type="Proteomes" id="UP000240400">
    <property type="component" value="Unassembled WGS sequence"/>
</dbReference>
<dbReference type="GO" id="GO:0016831">
    <property type="term" value="F:carboxy-lyase activity"/>
    <property type="evidence" value="ECO:0007669"/>
    <property type="project" value="InterPro"/>
</dbReference>
<dbReference type="AlphaFoldDB" id="A0A2T4S9E3"/>
<evidence type="ECO:0000256" key="1">
    <source>
        <dbReference type="ARBA" id="ARBA00023239"/>
    </source>
</evidence>
<dbReference type="GO" id="GO:0019748">
    <property type="term" value="P:secondary metabolic process"/>
    <property type="evidence" value="ECO:0007669"/>
    <property type="project" value="TreeGrafter"/>
</dbReference>
<evidence type="ECO:0000259" key="2">
    <source>
        <dbReference type="Pfam" id="PF04909"/>
    </source>
</evidence>
<gene>
    <name evidence="3" type="ORF">BUZ61_09240</name>
</gene>
<dbReference type="EMBL" id="PZHR01000048">
    <property type="protein sequence ID" value="PTK58453.1"/>
    <property type="molecule type" value="Genomic_DNA"/>
</dbReference>
<dbReference type="OrthoDB" id="9777673at2"/>
<dbReference type="PANTHER" id="PTHR21240:SF30">
    <property type="entry name" value="AMIDOHYDROLASE-RELATED DOMAIN-CONTAINING PROTEIN-RELATED"/>
    <property type="match status" value="1"/>
</dbReference>
<dbReference type="GO" id="GO:0005829">
    <property type="term" value="C:cytosol"/>
    <property type="evidence" value="ECO:0007669"/>
    <property type="project" value="TreeGrafter"/>
</dbReference>
<reference evidence="3 4" key="1">
    <citation type="journal article" date="2016" name="Front. Microbiol.">
        <title>Comprehensive Phylogenetic Analysis of Bovine Non-aureus Staphylococci Species Based on Whole-Genome Sequencing.</title>
        <authorList>
            <person name="Naushad S."/>
            <person name="Barkema H.W."/>
            <person name="Luby C."/>
            <person name="Condas L.A."/>
            <person name="Nobrega D.B."/>
            <person name="Carson D.A."/>
            <person name="De Buck J."/>
        </authorList>
    </citation>
    <scope>NUCLEOTIDE SEQUENCE [LARGE SCALE GENOMIC DNA]</scope>
    <source>
        <strain evidence="3 4">SNUC 4337</strain>
    </source>
</reference>
<evidence type="ECO:0000313" key="4">
    <source>
        <dbReference type="Proteomes" id="UP000240400"/>
    </source>
</evidence>
<accession>A0A2T4S9E3</accession>
<keyword evidence="1" id="KW-0456">Lyase</keyword>
<sequence>MKSITLEEHFILPEVKDEMAKLVQPDPEGVPLKTMLEALESKTGFTDDDEIQNHEQRIKFMEEHNVAVQILSYGNGAPSNLTGEKAIELCRYANDKLYDYIEMYPERFLGFACIPINEPQAAAEELERAVTQLGFKGVLIPGRPHDGFLEQEKYDVIFAKAEASGVPIYLHPAPVNADVYQAYYKSDAYTDATAASFASFGYGWHVDVGIHAIHLVLGGVFDKHPNLQMIIGHWGEFIPFFLERMDEALLSDHLVHPISQYFKNHFYITPSGMLTHPQFEMVKNAFGIDRILYAADYPYIKPEKLGTFLNDLGLSLEDQAKINYKNAQHLLKLNHNHVSAKKIKYLSNQLK</sequence>
<dbReference type="InterPro" id="IPR032465">
    <property type="entry name" value="ACMSD"/>
</dbReference>